<feature type="compositionally biased region" description="Basic and acidic residues" evidence="1">
    <location>
        <begin position="33"/>
        <end position="45"/>
    </location>
</feature>
<feature type="compositionally biased region" description="Basic and acidic residues" evidence="1">
    <location>
        <begin position="1"/>
        <end position="14"/>
    </location>
</feature>
<gene>
    <name evidence="2" type="ORF">HPB52_025653</name>
</gene>
<protein>
    <submittedName>
        <fullName evidence="2">Uncharacterized protein</fullName>
    </submittedName>
</protein>
<feature type="compositionally biased region" description="Polar residues" evidence="1">
    <location>
        <begin position="55"/>
        <end position="64"/>
    </location>
</feature>
<feature type="region of interest" description="Disordered" evidence="1">
    <location>
        <begin position="1"/>
        <end position="76"/>
    </location>
</feature>
<sequence length="76" mass="8337">MDRATREEAQRQDLREDEDDDGLCHEATSGKELAGRNDVAEGGREKRARGVRGSCNGSARSSGRNVEAGRQRHGRV</sequence>
<dbReference type="Proteomes" id="UP000821837">
    <property type="component" value="Unassembled WGS sequence"/>
</dbReference>
<accession>A0A9D4PA25</accession>
<dbReference type="AlphaFoldDB" id="A0A9D4PA25"/>
<evidence type="ECO:0000256" key="1">
    <source>
        <dbReference type="SAM" id="MobiDB-lite"/>
    </source>
</evidence>
<evidence type="ECO:0000313" key="2">
    <source>
        <dbReference type="EMBL" id="KAH7931458.1"/>
    </source>
</evidence>
<proteinExistence type="predicted"/>
<keyword evidence="3" id="KW-1185">Reference proteome</keyword>
<comment type="caution">
    <text evidence="2">The sequence shown here is derived from an EMBL/GenBank/DDBJ whole genome shotgun (WGS) entry which is preliminary data.</text>
</comment>
<evidence type="ECO:0000313" key="3">
    <source>
        <dbReference type="Proteomes" id="UP000821837"/>
    </source>
</evidence>
<dbReference type="EMBL" id="JABSTV010002298">
    <property type="protein sequence ID" value="KAH7931458.1"/>
    <property type="molecule type" value="Genomic_DNA"/>
</dbReference>
<name>A0A9D4PA25_RHISA</name>
<reference evidence="2" key="2">
    <citation type="submission" date="2021-09" db="EMBL/GenBank/DDBJ databases">
        <authorList>
            <person name="Jia N."/>
            <person name="Wang J."/>
            <person name="Shi W."/>
            <person name="Du L."/>
            <person name="Sun Y."/>
            <person name="Zhan W."/>
            <person name="Jiang J."/>
            <person name="Wang Q."/>
            <person name="Zhang B."/>
            <person name="Ji P."/>
            <person name="Sakyi L.B."/>
            <person name="Cui X."/>
            <person name="Yuan T."/>
            <person name="Jiang B."/>
            <person name="Yang W."/>
            <person name="Lam T.T.-Y."/>
            <person name="Chang Q."/>
            <person name="Ding S."/>
            <person name="Wang X."/>
            <person name="Zhu J."/>
            <person name="Ruan X."/>
            <person name="Zhao L."/>
            <person name="Wei J."/>
            <person name="Que T."/>
            <person name="Du C."/>
            <person name="Cheng J."/>
            <person name="Dai P."/>
            <person name="Han X."/>
            <person name="Huang E."/>
            <person name="Gao Y."/>
            <person name="Liu J."/>
            <person name="Shao H."/>
            <person name="Ye R."/>
            <person name="Li L."/>
            <person name="Wei W."/>
            <person name="Wang X."/>
            <person name="Wang C."/>
            <person name="Huo Q."/>
            <person name="Li W."/>
            <person name="Guo W."/>
            <person name="Chen H."/>
            <person name="Chen S."/>
            <person name="Zhou L."/>
            <person name="Zhou L."/>
            <person name="Ni X."/>
            <person name="Tian J."/>
            <person name="Zhou Y."/>
            <person name="Sheng Y."/>
            <person name="Liu T."/>
            <person name="Pan Y."/>
            <person name="Xia L."/>
            <person name="Li J."/>
            <person name="Zhao F."/>
            <person name="Cao W."/>
        </authorList>
    </citation>
    <scope>NUCLEOTIDE SEQUENCE</scope>
    <source>
        <strain evidence="2">Rsan-2018</strain>
        <tissue evidence="2">Larvae</tissue>
    </source>
</reference>
<organism evidence="2 3">
    <name type="scientific">Rhipicephalus sanguineus</name>
    <name type="common">Brown dog tick</name>
    <name type="synonym">Ixodes sanguineus</name>
    <dbReference type="NCBI Taxonomy" id="34632"/>
    <lineage>
        <taxon>Eukaryota</taxon>
        <taxon>Metazoa</taxon>
        <taxon>Ecdysozoa</taxon>
        <taxon>Arthropoda</taxon>
        <taxon>Chelicerata</taxon>
        <taxon>Arachnida</taxon>
        <taxon>Acari</taxon>
        <taxon>Parasitiformes</taxon>
        <taxon>Ixodida</taxon>
        <taxon>Ixodoidea</taxon>
        <taxon>Ixodidae</taxon>
        <taxon>Rhipicephalinae</taxon>
        <taxon>Rhipicephalus</taxon>
        <taxon>Rhipicephalus</taxon>
    </lineage>
</organism>
<reference evidence="2" key="1">
    <citation type="journal article" date="2020" name="Cell">
        <title>Large-Scale Comparative Analyses of Tick Genomes Elucidate Their Genetic Diversity and Vector Capacities.</title>
        <authorList>
            <consortium name="Tick Genome and Microbiome Consortium (TIGMIC)"/>
            <person name="Jia N."/>
            <person name="Wang J."/>
            <person name="Shi W."/>
            <person name="Du L."/>
            <person name="Sun Y."/>
            <person name="Zhan W."/>
            <person name="Jiang J.F."/>
            <person name="Wang Q."/>
            <person name="Zhang B."/>
            <person name="Ji P."/>
            <person name="Bell-Sakyi L."/>
            <person name="Cui X.M."/>
            <person name="Yuan T.T."/>
            <person name="Jiang B.G."/>
            <person name="Yang W.F."/>
            <person name="Lam T.T."/>
            <person name="Chang Q.C."/>
            <person name="Ding S.J."/>
            <person name="Wang X.J."/>
            <person name="Zhu J.G."/>
            <person name="Ruan X.D."/>
            <person name="Zhao L."/>
            <person name="Wei J.T."/>
            <person name="Ye R.Z."/>
            <person name="Que T.C."/>
            <person name="Du C.H."/>
            <person name="Zhou Y.H."/>
            <person name="Cheng J.X."/>
            <person name="Dai P.F."/>
            <person name="Guo W.B."/>
            <person name="Han X.H."/>
            <person name="Huang E.J."/>
            <person name="Li L.F."/>
            <person name="Wei W."/>
            <person name="Gao Y.C."/>
            <person name="Liu J.Z."/>
            <person name="Shao H.Z."/>
            <person name="Wang X."/>
            <person name="Wang C.C."/>
            <person name="Yang T.C."/>
            <person name="Huo Q.B."/>
            <person name="Li W."/>
            <person name="Chen H.Y."/>
            <person name="Chen S.E."/>
            <person name="Zhou L.G."/>
            <person name="Ni X.B."/>
            <person name="Tian J.H."/>
            <person name="Sheng Y."/>
            <person name="Liu T."/>
            <person name="Pan Y.S."/>
            <person name="Xia L.Y."/>
            <person name="Li J."/>
            <person name="Zhao F."/>
            <person name="Cao W.C."/>
        </authorList>
    </citation>
    <scope>NUCLEOTIDE SEQUENCE</scope>
    <source>
        <strain evidence="2">Rsan-2018</strain>
    </source>
</reference>